<dbReference type="RefSeq" id="WP_282592475.1">
    <property type="nucleotide sequence ID" value="NZ_JAPAAF010000024.1"/>
</dbReference>
<gene>
    <name evidence="4" type="ORF">N2K84_14155</name>
</gene>
<feature type="transmembrane region" description="Helical" evidence="1">
    <location>
        <begin position="76"/>
        <end position="99"/>
    </location>
</feature>
<dbReference type="Proteomes" id="UP001163821">
    <property type="component" value="Unassembled WGS sequence"/>
</dbReference>
<dbReference type="Pfam" id="PF04773">
    <property type="entry name" value="FecR"/>
    <property type="match status" value="1"/>
</dbReference>
<evidence type="ECO:0000313" key="5">
    <source>
        <dbReference type="Proteomes" id="UP001163821"/>
    </source>
</evidence>
<evidence type="ECO:0000313" key="4">
    <source>
        <dbReference type="EMBL" id="MCW0483882.1"/>
    </source>
</evidence>
<feature type="domain" description="FecR protein" evidence="2">
    <location>
        <begin position="113"/>
        <end position="205"/>
    </location>
</feature>
<dbReference type="InterPro" id="IPR012373">
    <property type="entry name" value="Ferrdict_sens_TM"/>
</dbReference>
<dbReference type="Gene3D" id="2.60.120.1440">
    <property type="match status" value="1"/>
</dbReference>
<dbReference type="Gene3D" id="3.55.50.30">
    <property type="match status" value="1"/>
</dbReference>
<dbReference type="InterPro" id="IPR006860">
    <property type="entry name" value="FecR"/>
</dbReference>
<evidence type="ECO:0000259" key="2">
    <source>
        <dbReference type="Pfam" id="PF04773"/>
    </source>
</evidence>
<accession>A0AA41YE15</accession>
<dbReference type="Pfam" id="PF16344">
    <property type="entry name" value="FecR_C"/>
    <property type="match status" value="1"/>
</dbReference>
<dbReference type="AlphaFoldDB" id="A0AA41YE15"/>
<feature type="domain" description="Protein FecR C-terminal" evidence="3">
    <location>
        <begin position="250"/>
        <end position="312"/>
    </location>
</feature>
<proteinExistence type="predicted"/>
<keyword evidence="1" id="KW-1133">Transmembrane helix</keyword>
<sequence length="324" mass="37127">MKKYFENYLKNSCSEKDFKSFVELFSIKKNQLILEQQMEENWESIPVSGETPDLSNTLYKIHYEINKQEKGSGKSAVLLTYLTRIAAILLLPLAVAFYFQLQKDNQPGDVLQTISTPLASKTSFVLPDGSKVWLNSGSSIRFPQEFAGDERLVQLTGEAYFDVQKGEKPFRVKTALFTVDVLGTAFNVMAYDHEIPAVTLERGKVTLETKSKKQVALLPGQQAVVDTVAHEITLAQVETKLFSSWINNQLILKDEPLKEVITRLERWYNIEINVVDESLLEKRMTANIEFESIREVMELMEITLSVHYEYDKNLRRLEILKADN</sequence>
<evidence type="ECO:0000256" key="1">
    <source>
        <dbReference type="SAM" id="Phobius"/>
    </source>
</evidence>
<keyword evidence="1" id="KW-0812">Transmembrane</keyword>
<dbReference type="InterPro" id="IPR032508">
    <property type="entry name" value="FecR_C"/>
</dbReference>
<comment type="caution">
    <text evidence="4">The sequence shown here is derived from an EMBL/GenBank/DDBJ whole genome shotgun (WGS) entry which is preliminary data.</text>
</comment>
<organism evidence="4 5">
    <name type="scientific">Gaoshiqia sediminis</name>
    <dbReference type="NCBI Taxonomy" id="2986998"/>
    <lineage>
        <taxon>Bacteria</taxon>
        <taxon>Pseudomonadati</taxon>
        <taxon>Bacteroidota</taxon>
        <taxon>Bacteroidia</taxon>
        <taxon>Marinilabiliales</taxon>
        <taxon>Prolixibacteraceae</taxon>
        <taxon>Gaoshiqia</taxon>
    </lineage>
</organism>
<dbReference type="GO" id="GO:0016989">
    <property type="term" value="F:sigma factor antagonist activity"/>
    <property type="evidence" value="ECO:0007669"/>
    <property type="project" value="TreeGrafter"/>
</dbReference>
<evidence type="ECO:0000259" key="3">
    <source>
        <dbReference type="Pfam" id="PF16344"/>
    </source>
</evidence>
<name>A0AA41YE15_9BACT</name>
<keyword evidence="5" id="KW-1185">Reference proteome</keyword>
<reference evidence="4" key="1">
    <citation type="submission" date="2022-10" db="EMBL/GenBank/DDBJ databases">
        <title>Gaoshiqiia sediminis gen. nov., sp. nov., isolated from coastal sediment.</title>
        <authorList>
            <person name="Yu W.X."/>
            <person name="Mu D.S."/>
            <person name="Du J.Z."/>
            <person name="Liang Y.Q."/>
        </authorList>
    </citation>
    <scope>NUCLEOTIDE SEQUENCE</scope>
    <source>
        <strain evidence="4">A06</strain>
    </source>
</reference>
<keyword evidence="1" id="KW-0472">Membrane</keyword>
<dbReference type="EMBL" id="JAPAAF010000024">
    <property type="protein sequence ID" value="MCW0483882.1"/>
    <property type="molecule type" value="Genomic_DNA"/>
</dbReference>
<protein>
    <submittedName>
        <fullName evidence="4">FecR domain-containing protein</fullName>
    </submittedName>
</protein>
<dbReference type="PANTHER" id="PTHR30273:SF2">
    <property type="entry name" value="PROTEIN FECR"/>
    <property type="match status" value="1"/>
</dbReference>
<dbReference type="PANTHER" id="PTHR30273">
    <property type="entry name" value="PERIPLASMIC SIGNAL SENSOR AND SIGMA FACTOR ACTIVATOR FECR-RELATED"/>
    <property type="match status" value="1"/>
</dbReference>